<dbReference type="EMBL" id="ASHM01009476">
    <property type="protein sequence ID" value="PNY17570.1"/>
    <property type="molecule type" value="Genomic_DNA"/>
</dbReference>
<evidence type="ECO:0000313" key="3">
    <source>
        <dbReference type="Proteomes" id="UP000236291"/>
    </source>
</evidence>
<reference evidence="2 3" key="2">
    <citation type="journal article" date="2017" name="Front. Plant Sci.">
        <title>Gene Classification and Mining of Molecular Markers Useful in Red Clover (Trifolium pratense) Breeding.</title>
        <authorList>
            <person name="Istvanek J."/>
            <person name="Dluhosova J."/>
            <person name="Dluhos P."/>
            <person name="Patkova L."/>
            <person name="Nedelnik J."/>
            <person name="Repkova J."/>
        </authorList>
    </citation>
    <scope>NUCLEOTIDE SEQUENCE [LARGE SCALE GENOMIC DNA]</scope>
    <source>
        <strain evidence="3">cv. Tatra</strain>
        <tissue evidence="2">Young leaves</tissue>
    </source>
</reference>
<accession>A0A2K3PQK8</accession>
<comment type="caution">
    <text evidence="2">The sequence shown here is derived from an EMBL/GenBank/DDBJ whole genome shotgun (WGS) entry which is preliminary data.</text>
</comment>
<feature type="region of interest" description="Disordered" evidence="1">
    <location>
        <begin position="1"/>
        <end position="21"/>
    </location>
</feature>
<protein>
    <submittedName>
        <fullName evidence="2">Uncharacterized protein</fullName>
    </submittedName>
</protein>
<reference evidence="2 3" key="1">
    <citation type="journal article" date="2014" name="Am. J. Bot.">
        <title>Genome assembly and annotation for red clover (Trifolium pratense; Fabaceae).</title>
        <authorList>
            <person name="Istvanek J."/>
            <person name="Jaros M."/>
            <person name="Krenek A."/>
            <person name="Repkova J."/>
        </authorList>
    </citation>
    <scope>NUCLEOTIDE SEQUENCE [LARGE SCALE GENOMIC DNA]</scope>
    <source>
        <strain evidence="3">cv. Tatra</strain>
        <tissue evidence="2">Young leaves</tissue>
    </source>
</reference>
<sequence length="70" mass="7817">MASTMDEDEDLDSATGSIRSNTFNFGNFHSDVVSINSMETVKPRIEGCLIKIGEISCFLNKFTLEDHHGY</sequence>
<dbReference type="Proteomes" id="UP000236291">
    <property type="component" value="Unassembled WGS sequence"/>
</dbReference>
<organism evidence="2 3">
    <name type="scientific">Trifolium pratense</name>
    <name type="common">Red clover</name>
    <dbReference type="NCBI Taxonomy" id="57577"/>
    <lineage>
        <taxon>Eukaryota</taxon>
        <taxon>Viridiplantae</taxon>
        <taxon>Streptophyta</taxon>
        <taxon>Embryophyta</taxon>
        <taxon>Tracheophyta</taxon>
        <taxon>Spermatophyta</taxon>
        <taxon>Magnoliopsida</taxon>
        <taxon>eudicotyledons</taxon>
        <taxon>Gunneridae</taxon>
        <taxon>Pentapetalae</taxon>
        <taxon>rosids</taxon>
        <taxon>fabids</taxon>
        <taxon>Fabales</taxon>
        <taxon>Fabaceae</taxon>
        <taxon>Papilionoideae</taxon>
        <taxon>50 kb inversion clade</taxon>
        <taxon>NPAAA clade</taxon>
        <taxon>Hologalegina</taxon>
        <taxon>IRL clade</taxon>
        <taxon>Trifolieae</taxon>
        <taxon>Trifolium</taxon>
    </lineage>
</organism>
<feature type="compositionally biased region" description="Acidic residues" evidence="1">
    <location>
        <begin position="1"/>
        <end position="12"/>
    </location>
</feature>
<dbReference type="AlphaFoldDB" id="A0A2K3PQK8"/>
<evidence type="ECO:0000256" key="1">
    <source>
        <dbReference type="SAM" id="MobiDB-lite"/>
    </source>
</evidence>
<evidence type="ECO:0000313" key="2">
    <source>
        <dbReference type="EMBL" id="PNY17570.1"/>
    </source>
</evidence>
<gene>
    <name evidence="2" type="ORF">L195_g014317</name>
</gene>
<name>A0A2K3PQK8_TRIPR</name>
<proteinExistence type="predicted"/>